<feature type="compositionally biased region" description="Acidic residues" evidence="1">
    <location>
        <begin position="440"/>
        <end position="455"/>
    </location>
</feature>
<reference evidence="2 3" key="1">
    <citation type="submission" date="2018-06" db="EMBL/GenBank/DDBJ databases">
        <title>Comparative analysis of microorganisms from saline springs in Andes Mountain Range, Colombia.</title>
        <authorList>
            <person name="Rubin E."/>
        </authorList>
    </citation>
    <scope>NUCLEOTIDE SEQUENCE [LARGE SCALE GENOMIC DNA]</scope>
    <source>
        <strain evidence="2 3">USBA-857</strain>
    </source>
</reference>
<accession>A0A328XKE0</accession>
<dbReference type="AlphaFoldDB" id="A0A328XKE0"/>
<comment type="caution">
    <text evidence="2">The sequence shown here is derived from an EMBL/GenBank/DDBJ whole genome shotgun (WGS) entry which is preliminary data.</text>
</comment>
<evidence type="ECO:0000256" key="1">
    <source>
        <dbReference type="SAM" id="MobiDB-lite"/>
    </source>
</evidence>
<dbReference type="NCBIfam" id="TIGR02564">
    <property type="entry name" value="cas_Csy1"/>
    <property type="match status" value="1"/>
</dbReference>
<proteinExistence type="predicted"/>
<evidence type="ECO:0000313" key="3">
    <source>
        <dbReference type="Proteomes" id="UP000249700"/>
    </source>
</evidence>
<protein>
    <submittedName>
        <fullName evidence="2">CRISPR-associated Csy1 family protein</fullName>
    </submittedName>
</protein>
<dbReference type="OrthoDB" id="9815616at2"/>
<name>A0A328XKE0_9GAMM</name>
<organism evidence="2 3">
    <name type="scientific">Onishia taeanensis</name>
    <dbReference type="NCBI Taxonomy" id="284577"/>
    <lineage>
        <taxon>Bacteria</taxon>
        <taxon>Pseudomonadati</taxon>
        <taxon>Pseudomonadota</taxon>
        <taxon>Gammaproteobacteria</taxon>
        <taxon>Oceanospirillales</taxon>
        <taxon>Halomonadaceae</taxon>
        <taxon>Onishia</taxon>
    </lineage>
</organism>
<feature type="region of interest" description="Disordered" evidence="1">
    <location>
        <begin position="433"/>
        <end position="455"/>
    </location>
</feature>
<dbReference type="InterPro" id="IPR013397">
    <property type="entry name" value="CRISPR-assoc_prot_Csy1"/>
</dbReference>
<dbReference type="Pfam" id="PF09611">
    <property type="entry name" value="Cas_Csy1"/>
    <property type="match status" value="1"/>
</dbReference>
<dbReference type="RefSeq" id="WP_112056239.1">
    <property type="nucleotide sequence ID" value="NZ_QLSX01000014.1"/>
</dbReference>
<gene>
    <name evidence="2" type="ORF">BCL93_11471</name>
</gene>
<sequence length="455" mass="51479">MSEPLPPTSIRELIEQFIHDRFATKTEKLAPDDPAYLKLQQQFELQTWLADAARRVGQLQVVTHSLKAIHPEAKGTNLYVEPGQLHGKEGVGSHCLPTDFEGDVVGNAAALDVYKFLKLRWQGRSLLELALENDESLIDALSEDRAEAQAWVHAFAGIVEPKGTPSSHARGKQIYWLVGDEPTDNASYHLLAPLYATALTHRFYAQVSPNTWFFGDHNKAARKALRERTAFEGGYTSYPNLAVQKLGGTKPQNISQLNSERGGQNYLLASLPPTWTSREVYAPMRDVFRAFNGRPEVRRIVGELKRFLEAEPAKNMHTRDLRDDLTTMLVDELMLFTLDIHSLAAGWTADEKCQLAPEEQYWLDPERGLEDADFDDARRRADWQEAVSSRAALWLNRELNHKSQLSFGDPEHQHWKSQFEGIVTEFRRQVDDLQDALRDDVDDPDDPDAPEGDAA</sequence>
<dbReference type="Proteomes" id="UP000249700">
    <property type="component" value="Unassembled WGS sequence"/>
</dbReference>
<dbReference type="EMBL" id="QLSX01000014">
    <property type="protein sequence ID" value="RAR57706.1"/>
    <property type="molecule type" value="Genomic_DNA"/>
</dbReference>
<evidence type="ECO:0000313" key="2">
    <source>
        <dbReference type="EMBL" id="RAR57706.1"/>
    </source>
</evidence>